<gene>
    <name evidence="2" type="ORF">AN218_14535</name>
</gene>
<comment type="caution">
    <text evidence="2">The sequence shown here is derived from an EMBL/GenBank/DDBJ whole genome shotgun (WGS) entry which is preliminary data.</text>
</comment>
<accession>A0A1E7L4H4</accession>
<evidence type="ECO:0000256" key="1">
    <source>
        <dbReference type="SAM" id="MobiDB-lite"/>
    </source>
</evidence>
<evidence type="ECO:0000313" key="3">
    <source>
        <dbReference type="Proteomes" id="UP000176005"/>
    </source>
</evidence>
<feature type="compositionally biased region" description="Basic and acidic residues" evidence="1">
    <location>
        <begin position="87"/>
        <end position="100"/>
    </location>
</feature>
<protein>
    <submittedName>
        <fullName evidence="2">Uncharacterized protein</fullName>
    </submittedName>
</protein>
<proteinExistence type="predicted"/>
<organism evidence="2 3">
    <name type="scientific">Streptomyces nanshensis</name>
    <dbReference type="NCBI Taxonomy" id="518642"/>
    <lineage>
        <taxon>Bacteria</taxon>
        <taxon>Bacillati</taxon>
        <taxon>Actinomycetota</taxon>
        <taxon>Actinomycetes</taxon>
        <taxon>Kitasatosporales</taxon>
        <taxon>Streptomycetaceae</taxon>
        <taxon>Streptomyces</taxon>
    </lineage>
</organism>
<sequence>MQATVDGCATQCECSIDSASVEFDCASDLGVEELNFPRDMRVRETEPLSDVHGYAPQAGQLTRLHMHIDEAGAIQDDLFLEGTVMEPDRDLDESSREVQRASDIGPVQA</sequence>
<dbReference type="EMBL" id="LJGW01000249">
    <property type="protein sequence ID" value="OEV11095.1"/>
    <property type="molecule type" value="Genomic_DNA"/>
</dbReference>
<keyword evidence="3" id="KW-1185">Reference proteome</keyword>
<dbReference type="AlphaFoldDB" id="A0A1E7L4H4"/>
<reference evidence="2 3" key="1">
    <citation type="journal article" date="2016" name="Front. Microbiol.">
        <title>Comparative Genomics Analysis of Streptomyces Species Reveals Their Adaptation to the Marine Environment and Their Diversity at the Genomic Level.</title>
        <authorList>
            <person name="Tian X."/>
            <person name="Zhang Z."/>
            <person name="Yang T."/>
            <person name="Chen M."/>
            <person name="Li J."/>
            <person name="Chen F."/>
            <person name="Yang J."/>
            <person name="Li W."/>
            <person name="Zhang B."/>
            <person name="Zhang Z."/>
            <person name="Wu J."/>
            <person name="Zhang C."/>
            <person name="Long L."/>
            <person name="Xiao J."/>
        </authorList>
    </citation>
    <scope>NUCLEOTIDE SEQUENCE [LARGE SCALE GENOMIC DNA]</scope>
    <source>
        <strain evidence="2 3">SCSIO 10429</strain>
    </source>
</reference>
<dbReference type="Proteomes" id="UP000176005">
    <property type="component" value="Unassembled WGS sequence"/>
</dbReference>
<name>A0A1E7L4H4_9ACTN</name>
<feature type="region of interest" description="Disordered" evidence="1">
    <location>
        <begin position="87"/>
        <end position="109"/>
    </location>
</feature>
<evidence type="ECO:0000313" key="2">
    <source>
        <dbReference type="EMBL" id="OEV11095.1"/>
    </source>
</evidence>